<sequence length="136" mass="15992">MSENNDLEKLLELREKLKSKKPEFLRHLWWKKPKFRNDPKWRKPKGTDNKMRLKKKGYPPLVEVGYRGPRLVRGLHPSGLKPVVIHDPKELDRLDPNTHILYIGRTVGLRKRIEIMRIAGEKGFKVANPISLSQKQ</sequence>
<dbReference type="STRING" id="591019.Shell_1427"/>
<name>D7D9R9_STAHD</name>
<dbReference type="GO" id="GO:0003735">
    <property type="term" value="F:structural constituent of ribosome"/>
    <property type="evidence" value="ECO:0007669"/>
    <property type="project" value="InterPro"/>
</dbReference>
<dbReference type="SMART" id="SM01393">
    <property type="entry name" value="Ribosomal_L32e"/>
    <property type="match status" value="1"/>
</dbReference>
<dbReference type="AlphaFoldDB" id="D7D9R9"/>
<evidence type="ECO:0000256" key="2">
    <source>
        <dbReference type="ARBA" id="ARBA00022980"/>
    </source>
</evidence>
<dbReference type="PANTHER" id="PTHR23413:SF1">
    <property type="entry name" value="RIBOSOMAL PROTEIN L32"/>
    <property type="match status" value="1"/>
</dbReference>
<dbReference type="Pfam" id="PF01655">
    <property type="entry name" value="Ribosomal_L32e"/>
    <property type="match status" value="1"/>
</dbReference>
<dbReference type="HOGENOM" id="CLU_071479_3_0_2"/>
<comment type="similarity">
    <text evidence="1 5">Belongs to the eukaryotic ribosomal protein eL32 family.</text>
</comment>
<dbReference type="SUPFAM" id="SSF52042">
    <property type="entry name" value="Ribosomal protein L32e"/>
    <property type="match status" value="1"/>
</dbReference>
<protein>
    <recommendedName>
        <fullName evidence="4 5">Large ribosomal subunit protein eL32</fullName>
    </recommendedName>
</protein>
<reference evidence="6 7" key="2">
    <citation type="journal article" date="2011" name="Stand. Genomic Sci.">
        <title>Complete genome sequence of Staphylothermus hellenicus P8.</title>
        <authorList>
            <person name="Anderson I."/>
            <person name="Wirth R."/>
            <person name="Lucas S."/>
            <person name="Copeland A."/>
            <person name="Lapidus A."/>
            <person name="Cheng J.F."/>
            <person name="Goodwin L."/>
            <person name="Pitluck S."/>
            <person name="Davenport K."/>
            <person name="Detter J.C."/>
            <person name="Han C."/>
            <person name="Tapia R."/>
            <person name="Land M."/>
            <person name="Hauser L."/>
            <person name="Pati A."/>
            <person name="Mikhailova N."/>
            <person name="Woyke T."/>
            <person name="Klenk H.P."/>
            <person name="Kyrpides N."/>
            <person name="Ivanova N."/>
        </authorList>
    </citation>
    <scope>NUCLEOTIDE SEQUENCE [LARGE SCALE GENOMIC DNA]</scope>
    <source>
        <strain evidence="7">DSM 12710 / JCM 10830 / BK20S6-10-b1 / P8</strain>
    </source>
</reference>
<dbReference type="eggNOG" id="arCOG00781">
    <property type="taxonomic scope" value="Archaea"/>
</dbReference>
<keyword evidence="3 5" id="KW-0687">Ribonucleoprotein</keyword>
<evidence type="ECO:0000256" key="5">
    <source>
        <dbReference type="HAMAP-Rule" id="MF_00810"/>
    </source>
</evidence>
<evidence type="ECO:0000256" key="4">
    <source>
        <dbReference type="ARBA" id="ARBA00035229"/>
    </source>
</evidence>
<reference evidence="7" key="1">
    <citation type="submission" date="2010-05" db="EMBL/GenBank/DDBJ databases">
        <title>Complete sequence of Staphylothermus hellenicus DSM 12710.</title>
        <authorList>
            <consortium name="US DOE Joint Genome Institute"/>
            <person name="Lucas S."/>
            <person name="Copeland A."/>
            <person name="Lapidus A."/>
            <person name="Cheng J.-F."/>
            <person name="Bruce D."/>
            <person name="Goodwin L."/>
            <person name="Pitluck S."/>
            <person name="Davenport K."/>
            <person name="Detter J.C."/>
            <person name="Han C."/>
            <person name="Tapia R."/>
            <person name="Larimer F."/>
            <person name="Land M."/>
            <person name="Hauser L."/>
            <person name="Kyrpides N."/>
            <person name="Mikhailova N."/>
            <person name="Anderson I.J."/>
            <person name="Woyke T."/>
        </authorList>
    </citation>
    <scope>NUCLEOTIDE SEQUENCE [LARGE SCALE GENOMIC DNA]</scope>
    <source>
        <strain evidence="7">DSM 12710 / JCM 10830 / BK20S6-10-b1 / P8</strain>
    </source>
</reference>
<dbReference type="HAMAP" id="MF_00810">
    <property type="entry name" value="Ribosomal_eL32"/>
    <property type="match status" value="1"/>
</dbReference>
<dbReference type="OrthoDB" id="372100at2157"/>
<dbReference type="GO" id="GO:0006412">
    <property type="term" value="P:translation"/>
    <property type="evidence" value="ECO:0007669"/>
    <property type="project" value="UniProtKB-UniRule"/>
</dbReference>
<proteinExistence type="inferred from homology"/>
<dbReference type="GO" id="GO:0022625">
    <property type="term" value="C:cytosolic large ribosomal subunit"/>
    <property type="evidence" value="ECO:0007669"/>
    <property type="project" value="TreeGrafter"/>
</dbReference>
<dbReference type="InterPro" id="IPR036351">
    <property type="entry name" value="Ribosomal_eL32_sf"/>
</dbReference>
<keyword evidence="7" id="KW-1185">Reference proteome</keyword>
<gene>
    <name evidence="5" type="primary">rpl32e</name>
    <name evidence="6" type="ordered locus">Shell_1427</name>
</gene>
<evidence type="ECO:0000256" key="1">
    <source>
        <dbReference type="ARBA" id="ARBA00008431"/>
    </source>
</evidence>
<dbReference type="EMBL" id="CP002051">
    <property type="protein sequence ID" value="ADI32515.1"/>
    <property type="molecule type" value="Genomic_DNA"/>
</dbReference>
<dbReference type="NCBIfam" id="NF006332">
    <property type="entry name" value="PRK08562.1"/>
    <property type="match status" value="1"/>
</dbReference>
<dbReference type="CDD" id="cd00513">
    <property type="entry name" value="Ribosomal_L32_L32e"/>
    <property type="match status" value="1"/>
</dbReference>
<accession>D7D9R9</accession>
<evidence type="ECO:0000313" key="6">
    <source>
        <dbReference type="EMBL" id="ADI32515.1"/>
    </source>
</evidence>
<dbReference type="Proteomes" id="UP000002573">
    <property type="component" value="Chromosome"/>
</dbReference>
<dbReference type="KEGG" id="shc:Shell_1427"/>
<evidence type="ECO:0000256" key="3">
    <source>
        <dbReference type="ARBA" id="ARBA00023274"/>
    </source>
</evidence>
<keyword evidence="2 5" id="KW-0689">Ribosomal protein</keyword>
<dbReference type="InterPro" id="IPR001515">
    <property type="entry name" value="Ribosomal_eL32"/>
</dbReference>
<dbReference type="InterPro" id="IPR023654">
    <property type="entry name" value="Ribosomal_eL32_arc"/>
</dbReference>
<dbReference type="RefSeq" id="WP_013143713.1">
    <property type="nucleotide sequence ID" value="NC_014205.1"/>
</dbReference>
<dbReference type="PANTHER" id="PTHR23413">
    <property type="entry name" value="60S RIBOSOMAL PROTEIN L32 AND DNA-DIRECTED RNA POLYMERASE II, SUBUNIT N"/>
    <property type="match status" value="1"/>
</dbReference>
<organism evidence="6 7">
    <name type="scientific">Staphylothermus hellenicus (strain DSM 12710 / JCM 10830 / BK20S6-10-b1 / P8)</name>
    <dbReference type="NCBI Taxonomy" id="591019"/>
    <lineage>
        <taxon>Archaea</taxon>
        <taxon>Thermoproteota</taxon>
        <taxon>Thermoprotei</taxon>
        <taxon>Desulfurococcales</taxon>
        <taxon>Desulfurococcaceae</taxon>
        <taxon>Staphylothermus</taxon>
    </lineage>
</organism>
<dbReference type="PROSITE" id="PS00580">
    <property type="entry name" value="RIBOSOMAL_L32E"/>
    <property type="match status" value="1"/>
</dbReference>
<evidence type="ECO:0000313" key="7">
    <source>
        <dbReference type="Proteomes" id="UP000002573"/>
    </source>
</evidence>
<dbReference type="GeneID" id="9234718"/>
<dbReference type="InterPro" id="IPR018263">
    <property type="entry name" value="Ribosomal_eL32_CS"/>
</dbReference>